<sequence>MLIYLNKYLFFYWKKFIILILIILATLLLQIQPASAHRPHDVIHQLEMSPQFEQDRTLYIIVRSNLFKSTDAGKTWNRIIEGLAYRFNVGSLSIHQNQKNVLYLSTLGDGVYKSEDAGNSWTQINQGLDTSFVNTLAISPQSPDLVLLGADKLAGKKQGLYRTSNGGKNWSKVFNNVAEITAIAFNPQQNNQGVIGDAQGNLYLSNDEGITWEKIYSFTKNQGKVMAIAFPPNASEKNTFFVGTYTGGLYQATNQGKTFTEINQGLEDKSILDIVFSPNYQKDATVYTTTWTDGLYNSKDRGKTWTKHNQGLTRDSMSDEQGLPHFKDLRFFNQVMYLGGFNGLFLSTNQGHSWKEIDTLLRETVTALDISPNYKNDSTLAVSTYVRNIFISRDKGKTWEPANRGLELPFYTGIKIDQNEDPRRYFDIAFSENYANDKTIFASTLWTRIVKSINQGNYWKINSLPQAVRGTNIVPSPNSDKDHTVFATNQFGIVFKSVDNGQTYSKISEPGKVAGNYGPSLVISPNYENDKTLFITVLGNPHKSVDGGITWENTFKEKALQSRNSFQLVISPNYRFDQTVLAGTEQGVYITQDGGTSWKLIENQPFSNYFIEGVDISPNYKNDRTFIISTRGKGLYKTLDGGKTFIQIGDPSIPLAKMNNIPSAGRPIQFSPNYAEDNTIFGFGSSQNIIYQSTDGGNTWEMNKFPIPKEGYSLEASFRIFIHKNRFSLMKIALSLISAILGYFILSYFGLEKKLPLSRLQVKAIGASLIFFISLLLFFA</sequence>
<dbReference type="OrthoDB" id="9757947at2"/>
<dbReference type="PANTHER" id="PTHR12106:SF27">
    <property type="entry name" value="SORTILIN-RELATED RECEPTOR"/>
    <property type="match status" value="1"/>
</dbReference>
<dbReference type="InterPro" id="IPR031778">
    <property type="entry name" value="Sortilin_N"/>
</dbReference>
<accession>A0A2T1LS05</accession>
<feature type="transmembrane region" description="Helical" evidence="2">
    <location>
        <begin position="729"/>
        <end position="750"/>
    </location>
</feature>
<dbReference type="EMBL" id="PXOH01000039">
    <property type="protein sequence ID" value="PSF32108.1"/>
    <property type="molecule type" value="Genomic_DNA"/>
</dbReference>
<keyword evidence="2" id="KW-0812">Transmembrane</keyword>
<evidence type="ECO:0000313" key="4">
    <source>
        <dbReference type="EMBL" id="PSF32108.1"/>
    </source>
</evidence>
<keyword evidence="5" id="KW-1185">Reference proteome</keyword>
<gene>
    <name evidence="4" type="ORF">C7H19_21940</name>
</gene>
<proteinExistence type="predicted"/>
<dbReference type="AlphaFoldDB" id="A0A2T1LS05"/>
<dbReference type="InterPro" id="IPR050310">
    <property type="entry name" value="VPS10-sortilin"/>
</dbReference>
<dbReference type="Proteomes" id="UP000239001">
    <property type="component" value="Unassembled WGS sequence"/>
</dbReference>
<evidence type="ECO:0000256" key="1">
    <source>
        <dbReference type="ARBA" id="ARBA00022737"/>
    </source>
</evidence>
<keyword evidence="2" id="KW-1133">Transmembrane helix</keyword>
<keyword evidence="4" id="KW-0378">Hydrolase</keyword>
<evidence type="ECO:0000256" key="2">
    <source>
        <dbReference type="SAM" id="Phobius"/>
    </source>
</evidence>
<dbReference type="Pfam" id="PF15902">
    <property type="entry name" value="Sortilin-Vps10"/>
    <property type="match status" value="1"/>
</dbReference>
<dbReference type="InterPro" id="IPR015943">
    <property type="entry name" value="WD40/YVTN_repeat-like_dom_sf"/>
</dbReference>
<comment type="caution">
    <text evidence="4">The sequence shown here is derived from an EMBL/GenBank/DDBJ whole genome shotgun (WGS) entry which is preliminary data.</text>
</comment>
<name>A0A2T1LS05_9CHRO</name>
<dbReference type="Gene3D" id="2.130.10.10">
    <property type="entry name" value="YVTN repeat-like/Quinoprotein amine dehydrogenase"/>
    <property type="match status" value="4"/>
</dbReference>
<organism evidence="4 5">
    <name type="scientific">Aphanothece hegewaldii CCALA 016</name>
    <dbReference type="NCBI Taxonomy" id="2107694"/>
    <lineage>
        <taxon>Bacteria</taxon>
        <taxon>Bacillati</taxon>
        <taxon>Cyanobacteriota</taxon>
        <taxon>Cyanophyceae</taxon>
        <taxon>Oscillatoriophycideae</taxon>
        <taxon>Chroococcales</taxon>
        <taxon>Aphanothecaceae</taxon>
        <taxon>Aphanothece</taxon>
    </lineage>
</organism>
<keyword evidence="1" id="KW-0677">Repeat</keyword>
<dbReference type="PANTHER" id="PTHR12106">
    <property type="entry name" value="SORTILIN RELATED"/>
    <property type="match status" value="1"/>
</dbReference>
<feature type="domain" description="Sortilin N-terminal" evidence="3">
    <location>
        <begin position="65"/>
        <end position="173"/>
    </location>
</feature>
<dbReference type="GO" id="GO:0016787">
    <property type="term" value="F:hydrolase activity"/>
    <property type="evidence" value="ECO:0007669"/>
    <property type="project" value="UniProtKB-KW"/>
</dbReference>
<dbReference type="SUPFAM" id="SSF110296">
    <property type="entry name" value="Oligoxyloglucan reducing end-specific cellobiohydrolase"/>
    <property type="match status" value="3"/>
</dbReference>
<dbReference type="InterPro" id="IPR002860">
    <property type="entry name" value="BNR_rpt"/>
</dbReference>
<dbReference type="CDD" id="cd15482">
    <property type="entry name" value="Sialidase_non-viral"/>
    <property type="match status" value="1"/>
</dbReference>
<protein>
    <submittedName>
        <fullName evidence="4">Glycosyl hydrolase</fullName>
    </submittedName>
</protein>
<evidence type="ECO:0000259" key="3">
    <source>
        <dbReference type="Pfam" id="PF15902"/>
    </source>
</evidence>
<evidence type="ECO:0000313" key="5">
    <source>
        <dbReference type="Proteomes" id="UP000239001"/>
    </source>
</evidence>
<reference evidence="4 5" key="2">
    <citation type="submission" date="2018-03" db="EMBL/GenBank/DDBJ databases">
        <authorList>
            <person name="Keele B.F."/>
        </authorList>
    </citation>
    <scope>NUCLEOTIDE SEQUENCE [LARGE SCALE GENOMIC DNA]</scope>
    <source>
        <strain evidence="4 5">CCALA 016</strain>
    </source>
</reference>
<feature type="transmembrane region" description="Helical" evidence="2">
    <location>
        <begin position="762"/>
        <end position="779"/>
    </location>
</feature>
<dbReference type="Pfam" id="PF15899">
    <property type="entry name" value="BNR_6"/>
    <property type="match status" value="1"/>
</dbReference>
<keyword evidence="2" id="KW-0472">Membrane</keyword>
<reference evidence="4 5" key="1">
    <citation type="submission" date="2018-03" db="EMBL/GenBank/DDBJ databases">
        <title>The ancient ancestry and fast evolution of plastids.</title>
        <authorList>
            <person name="Moore K.R."/>
            <person name="Magnabosco C."/>
            <person name="Momper L."/>
            <person name="Gold D.A."/>
            <person name="Bosak T."/>
            <person name="Fournier G.P."/>
        </authorList>
    </citation>
    <scope>NUCLEOTIDE SEQUENCE [LARGE SCALE GENOMIC DNA]</scope>
    <source>
        <strain evidence="4 5">CCALA 016</strain>
    </source>
</reference>